<protein>
    <submittedName>
        <fullName evidence="4">Cobalamin (Vitamin B12) biosynthesis CbiG protein</fullName>
    </submittedName>
</protein>
<dbReference type="GO" id="GO:0009236">
    <property type="term" value="P:cobalamin biosynthetic process"/>
    <property type="evidence" value="ECO:0007669"/>
    <property type="project" value="InterPro"/>
</dbReference>
<dbReference type="Pfam" id="PF11761">
    <property type="entry name" value="CbiG_mid"/>
    <property type="match status" value="1"/>
</dbReference>
<dbReference type="InterPro" id="IPR002750">
    <property type="entry name" value="CobE/GbiG_C"/>
</dbReference>
<dbReference type="InterPro" id="IPR036518">
    <property type="entry name" value="CobE/GbiG_C_sf"/>
</dbReference>
<gene>
    <name evidence="4" type="ordered locus">BN4_11718</name>
</gene>
<dbReference type="InterPro" id="IPR052553">
    <property type="entry name" value="CbiG_hydrolase"/>
</dbReference>
<organism evidence="4 5">
    <name type="scientific">Pseudodesulfovibrio piezophilus (strain DSM 21447 / JCM 15486 / C1TLV30)</name>
    <name type="common">Desulfovibrio piezophilus</name>
    <dbReference type="NCBI Taxonomy" id="1322246"/>
    <lineage>
        <taxon>Bacteria</taxon>
        <taxon>Pseudomonadati</taxon>
        <taxon>Thermodesulfobacteriota</taxon>
        <taxon>Desulfovibrionia</taxon>
        <taxon>Desulfovibrionales</taxon>
        <taxon>Desulfovibrionaceae</taxon>
    </lineage>
</organism>
<evidence type="ECO:0000259" key="1">
    <source>
        <dbReference type="Pfam" id="PF01890"/>
    </source>
</evidence>
<evidence type="ECO:0000259" key="3">
    <source>
        <dbReference type="Pfam" id="PF11761"/>
    </source>
</evidence>
<dbReference type="Pfam" id="PF01890">
    <property type="entry name" value="CbiG_C"/>
    <property type="match status" value="1"/>
</dbReference>
<evidence type="ECO:0000313" key="5">
    <source>
        <dbReference type="Proteomes" id="UP000011724"/>
    </source>
</evidence>
<dbReference type="InterPro" id="IPR021744">
    <property type="entry name" value="CbiG_N"/>
</dbReference>
<evidence type="ECO:0000313" key="4">
    <source>
        <dbReference type="EMBL" id="CCH48953.1"/>
    </source>
</evidence>
<dbReference type="AlphaFoldDB" id="M1WW62"/>
<feature type="domain" description="Cobalamin synthesis G N-terminal" evidence="2">
    <location>
        <begin position="54"/>
        <end position="134"/>
    </location>
</feature>
<dbReference type="SUPFAM" id="SSF159672">
    <property type="entry name" value="CbiG N-terminal domain-like"/>
    <property type="match status" value="1"/>
</dbReference>
<reference evidence="4 5" key="1">
    <citation type="journal article" date="2013" name="PLoS ONE">
        <title>The first genomic and proteomic characterization of a deep-sea sulfate reducer: insights into the piezophilic lifestyle of Desulfovibrio piezophilus.</title>
        <authorList>
            <person name="Pradel N."/>
            <person name="Ji B."/>
            <person name="Gimenez G."/>
            <person name="Talla E."/>
            <person name="Lenoble P."/>
            <person name="Garel M."/>
            <person name="Tamburini C."/>
            <person name="Fourquet P."/>
            <person name="Lebrun R."/>
            <person name="Bertin P."/>
            <person name="Denis Y."/>
            <person name="Pophillat M."/>
            <person name="Barbe V."/>
            <person name="Ollivier B."/>
            <person name="Dolla A."/>
        </authorList>
    </citation>
    <scope>NUCLEOTIDE SEQUENCE [LARGE SCALE GENOMIC DNA]</scope>
    <source>
        <strain evidence="5">DSM 10523 / SB164P1</strain>
    </source>
</reference>
<feature type="domain" description="Cobalamin biosynthesis central region" evidence="3">
    <location>
        <begin position="139"/>
        <end position="222"/>
    </location>
</feature>
<dbReference type="STRING" id="1322246.BN4_11718"/>
<dbReference type="InterPro" id="IPR038029">
    <property type="entry name" value="GbiG_N_sf"/>
</dbReference>
<accession>M1WW62</accession>
<dbReference type="BioCyc" id="DPIE1322246:BN4_RS08615-MONOMER"/>
<evidence type="ECO:0000259" key="2">
    <source>
        <dbReference type="Pfam" id="PF11760"/>
    </source>
</evidence>
<dbReference type="SUPFAM" id="SSF159664">
    <property type="entry name" value="CobE/GbiG C-terminal domain-like"/>
    <property type="match status" value="1"/>
</dbReference>
<sequence>MVTMPDISIAIYTLTRHGLRLAKRLATALGATIYASHRHVDEKGIHGFTSLPELINTTFSRYDGHIFITAAGIAVRCIGPLLKSKDVDPAVVCMDQEGQFAVSLLSGHLGGANELAVRCAECIGGHPVITTATDSTGVPSMDMLAQARGLVIGNIDRIKTINGSLLDTTQVQLFDPDDTLGLADNPRFTPVESPEDWKPERPGVWVSFRTDCPDDAALRLYPRVLMLGVGCRRGVAEEEITRHIHAVFDAAGLALQSVGGLASVTAKADEPGLLQAAERLNVTPEFFEKSHLETIDTPNPSGTVLRRMGVESVSEAAAIILSDNGKLLVEKTKTKTVTLAVARRRPC</sequence>
<keyword evidence="5" id="KW-1185">Reference proteome</keyword>
<dbReference type="KEGG" id="dpi:BN4_11718"/>
<dbReference type="Gene3D" id="3.30.420.180">
    <property type="entry name" value="CobE/GbiG C-terminal domain"/>
    <property type="match status" value="1"/>
</dbReference>
<dbReference type="HOGENOM" id="CLU_028397_0_1_7"/>
<proteinExistence type="predicted"/>
<dbReference type="InterPro" id="IPR021745">
    <property type="entry name" value="CbiG_mid"/>
</dbReference>
<dbReference type="PANTHER" id="PTHR37477">
    <property type="entry name" value="COBALT-PRECORRIN-5A HYDROLASE"/>
    <property type="match status" value="1"/>
</dbReference>
<dbReference type="Gene3D" id="3.40.50.11220">
    <property type="match status" value="1"/>
</dbReference>
<reference evidence="5" key="2">
    <citation type="journal article" date="2013" name="Stand. Genomic Sci.">
        <title>Complete genome sequence of Desulfocapsa sulfexigens, a marine deltaproteobacterium specialized in disproportionating inorganic sulfur compounds.</title>
        <authorList>
            <person name="Finster K.W."/>
            <person name="Kjeldsen K.U."/>
            <person name="Kube M."/>
            <person name="Reinhardt R."/>
            <person name="Mussmann M."/>
            <person name="Amann R."/>
            <person name="Schreiber L."/>
        </authorList>
    </citation>
    <scope>NUCLEOTIDE SEQUENCE [LARGE SCALE GENOMIC DNA]</scope>
    <source>
        <strain evidence="5">DSM 10523 / SB164P1</strain>
    </source>
</reference>
<dbReference type="PATRIC" id="fig|879567.3.peg.1803"/>
<dbReference type="Proteomes" id="UP000011724">
    <property type="component" value="Chromosome"/>
</dbReference>
<name>M1WW62_PSEP2</name>
<dbReference type="Pfam" id="PF11760">
    <property type="entry name" value="CbiG_N"/>
    <property type="match status" value="1"/>
</dbReference>
<dbReference type="eggNOG" id="COG2073">
    <property type="taxonomic scope" value="Bacteria"/>
</dbReference>
<dbReference type="EMBL" id="FO203427">
    <property type="protein sequence ID" value="CCH48953.1"/>
    <property type="molecule type" value="Genomic_DNA"/>
</dbReference>
<dbReference type="PANTHER" id="PTHR37477:SF1">
    <property type="entry name" value="COBALT-PRECORRIN-5A HYDROLASE"/>
    <property type="match status" value="1"/>
</dbReference>
<feature type="domain" description="CobE/GbiG C-terminal" evidence="1">
    <location>
        <begin position="225"/>
        <end position="342"/>
    </location>
</feature>